<sequence length="1024" mass="110535">MAERLIERLIVKVSVQGAEKGKKSLEALSATIQQIENDAFEFNTQIRLMDKNLNKLSVSASEASRRLSNLNFGFNSDSITSSLSNIEGLLETVAIEAVDFNESLTRVNNDLIKGFSFLAESLGVDLERIQDGLYDVGTEAKRTGDKMESVTAGATRSARAMANQNRQGRNNARTFSDIARVAGPLPLIYANIAANAFALAEAYRLLTEGEQLSRLEKVGTILGGQLGTPVQFIARNMQELTGYALSYGDAIRQAAAAASYGFNSEQIDQLTMAARRASIALGIDMQDAMNRVVRGTSKLEIELLDELGITTKLQTAYEKYARSIGVSADSLNDYQQRAALVNEINRQSVERFGALDATLRDGAPWEKFGANAASAWQRLMKNISEATSGIAEFFNTIDEKNNKAARILEQNQALLGSLAQATERSGQLGVILEMSKELERLTKERDKLIETGPDKSWNILGDKNRYNDQLSALDRSIKAIVEAMASTDLGAPNIEKASNAYANLTSVVRGTVDEYDKGLTSIKGQSESYVVLYTNIDNIVKAYEAIKNSDPLADLSKALTSLQFSSEAALYNARDLAKAYKEAKEFGEALAGSNPVTEELMRLTGSDALDIERVSTGKELAATEMLLQASKDIGVEESKLAALYGKAADLRVKMLDIDIKRVDAATQRTITEQEILRASGPGLLLTKDLLAIEKQRLELLKGIEGSQEAQEQSAIRIRQIQNDINAARLQEYMGIMESSLSNLFSYGTGIDQLTNSLNKLSLSFNQVGETSMTAMQMTGVGLQAFQGMLAYTSAQTVSSIEAQIAAEQKRDGKSKESLARIKSLEEKKIREQKKAAQQQILISTAVAVMSAAANPWPLPAIPLMAAAALAGGLAYAQASSASANQLAGLNEAGLSQASLTVGNRENNIDVSKNASMGELAFIRGERGVGSANSFSPRAAGGTGTPYSSLIVGENGPERITPLSPINIERAEDSNSSSARSSTAMIGQMVIQALDAQSVIDRATEIYEAVNHEAKRRGQSLDRLS</sequence>
<evidence type="ECO:0000259" key="2">
    <source>
        <dbReference type="Pfam" id="PF24164"/>
    </source>
</evidence>
<keyword evidence="1" id="KW-0175">Coiled coil</keyword>
<evidence type="ECO:0000256" key="1">
    <source>
        <dbReference type="SAM" id="Coils"/>
    </source>
</evidence>
<feature type="coiled-coil region" evidence="1">
    <location>
        <begin position="18"/>
        <end position="45"/>
    </location>
</feature>
<name>A0A0B5GYV8_9CAUD</name>
<organism evidence="3 4">
    <name type="scientific">Vibrio phage phi 3</name>
    <dbReference type="NCBI Taxonomy" id="1589298"/>
    <lineage>
        <taxon>Viruses</taxon>
        <taxon>Duplodnaviria</taxon>
        <taxon>Heunggongvirae</taxon>
        <taxon>Uroviricota</taxon>
        <taxon>Caudoviricetes</taxon>
        <taxon>Demerecviridae</taxon>
        <taxon>Ermolyevavirinae</taxon>
        <taxon>Jesfedecavirus</taxon>
        <taxon>Jesfedecavirus phi3</taxon>
    </lineage>
</organism>
<evidence type="ECO:0000313" key="4">
    <source>
        <dbReference type="Proteomes" id="UP000031804"/>
    </source>
</evidence>
<dbReference type="OrthoDB" id="3765at10239"/>
<dbReference type="Proteomes" id="UP000031804">
    <property type="component" value="Segment"/>
</dbReference>
<gene>
    <name evidence="3" type="ORF">SBVP3_00129</name>
</gene>
<protein>
    <submittedName>
        <fullName evidence="3">Pore-forming tail tip protein</fullName>
    </submittedName>
</protein>
<proteinExistence type="predicted"/>
<evidence type="ECO:0000313" key="3">
    <source>
        <dbReference type="EMBL" id="AJF40896.1"/>
    </source>
</evidence>
<dbReference type="InterPro" id="IPR056207">
    <property type="entry name" value="TMP_PB2_N"/>
</dbReference>
<dbReference type="Pfam" id="PF24164">
    <property type="entry name" value="TMP_N"/>
    <property type="match status" value="1"/>
</dbReference>
<feature type="domain" description="Tape measure protein PB2 N-terminal" evidence="2">
    <location>
        <begin position="1"/>
        <end position="79"/>
    </location>
</feature>
<reference evidence="3 4" key="1">
    <citation type="submission" date="2014-12" db="EMBL/GenBank/DDBJ databases">
        <title>Complete genome sequences of three Vibrio cholerae specific bacteriophages.</title>
        <authorList>
            <person name="Bhandare S.G."/>
            <person name="Warry A."/>
            <person name="Emes R.D."/>
            <person name="Hooton S.P.T."/>
            <person name="Barrow P.A."/>
            <person name="Atterbury R.J."/>
        </authorList>
    </citation>
    <scope>NUCLEOTIDE SEQUENCE [LARGE SCALE GENOMIC DNA]</scope>
</reference>
<dbReference type="GeneID" id="26634107"/>
<keyword evidence="4" id="KW-1185">Reference proteome</keyword>
<dbReference type="KEGG" id="vg:26634107"/>
<dbReference type="RefSeq" id="YP_009207594.1">
    <property type="nucleotide sequence ID" value="NC_028895.1"/>
</dbReference>
<dbReference type="EMBL" id="KP280063">
    <property type="protein sequence ID" value="AJF40896.1"/>
    <property type="molecule type" value="Genomic_DNA"/>
</dbReference>
<accession>A0A0B5GYV8</accession>